<dbReference type="InterPro" id="IPR036865">
    <property type="entry name" value="CRAL-TRIO_dom_sf"/>
</dbReference>
<proteinExistence type="predicted"/>
<evidence type="ECO:0000313" key="3">
    <source>
        <dbReference type="EMBL" id="KAJ9596384.1"/>
    </source>
</evidence>
<dbReference type="Gene3D" id="3.40.525.10">
    <property type="entry name" value="CRAL-TRIO lipid binding domain"/>
    <property type="match status" value="1"/>
</dbReference>
<dbReference type="SUPFAM" id="SSF101576">
    <property type="entry name" value="Supernatant protein factor (SPF), C-terminal domain"/>
    <property type="match status" value="1"/>
</dbReference>
<dbReference type="PANTHER" id="PTHR23324:SF66">
    <property type="entry name" value="PROTEIN REAL-TIME"/>
    <property type="match status" value="1"/>
</dbReference>
<evidence type="ECO:0000259" key="2">
    <source>
        <dbReference type="PROSITE" id="PS50866"/>
    </source>
</evidence>
<dbReference type="InterPro" id="IPR036273">
    <property type="entry name" value="CRAL/TRIO_N_dom_sf"/>
</dbReference>
<dbReference type="EMBL" id="JASPKZ010001991">
    <property type="protein sequence ID" value="KAJ9596384.1"/>
    <property type="molecule type" value="Genomic_DNA"/>
</dbReference>
<dbReference type="Gene3D" id="2.60.120.680">
    <property type="entry name" value="GOLD domain"/>
    <property type="match status" value="1"/>
</dbReference>
<feature type="domain" description="GOLD" evidence="2">
    <location>
        <begin position="251"/>
        <end position="381"/>
    </location>
</feature>
<dbReference type="CDD" id="cd00170">
    <property type="entry name" value="SEC14"/>
    <property type="match status" value="1"/>
</dbReference>
<dbReference type="InterPro" id="IPR011074">
    <property type="entry name" value="CRAL/TRIO_N_dom"/>
</dbReference>
<dbReference type="SMART" id="SM00516">
    <property type="entry name" value="SEC14"/>
    <property type="match status" value="1"/>
</dbReference>
<evidence type="ECO:0000313" key="4">
    <source>
        <dbReference type="Proteomes" id="UP001233999"/>
    </source>
</evidence>
<dbReference type="GO" id="GO:0005737">
    <property type="term" value="C:cytoplasm"/>
    <property type="evidence" value="ECO:0007669"/>
    <property type="project" value="TreeGrafter"/>
</dbReference>
<sequence length="416" mass="47051">TDGVPSDSTLLRFLRARDFNVEKAREMLSQSLLWRKKHQVDKILSEYQMPQVVKDYFPGGWHHSDKDGRPLYLLRLGQMDVKGLLKAIGEEGLLQLTLHVCEEGLQLMEEATRSQGKPISTWSLLVDLEGLNMRHLWRPGIRALLRIIEIVEANYPETMGRVLIIRAPRVFPILWTLVSTFIDENTRSKFLFYGGNDYQASGGLVDYIPQDFVPDFLGGPCRTLVQEGGLVPKGLYMTEGDLEKEGCPLTEDSIYHSVSLGRGQVHEVLVSNNDPGSVITWDFDVMKQDVMFTVYRTRVPVPAQSPSEHRSAIEKSWKEGKDYFKVESPIICHDGESIQGSHVTSHVGTYILQWKFHCNHPLDLIDSFTAHKAQVMYYYEMLRSADYRGSMSSLQSGNSAFSALSVRSGTSSCPSR</sequence>
<dbReference type="Pfam" id="PF00650">
    <property type="entry name" value="CRAL_TRIO"/>
    <property type="match status" value="1"/>
</dbReference>
<name>A0AAD8ENL5_DIPPU</name>
<dbReference type="InterPro" id="IPR001251">
    <property type="entry name" value="CRAL-TRIO_dom"/>
</dbReference>
<reference evidence="3" key="2">
    <citation type="submission" date="2023-05" db="EMBL/GenBank/DDBJ databases">
        <authorList>
            <person name="Fouks B."/>
        </authorList>
    </citation>
    <scope>NUCLEOTIDE SEQUENCE</scope>
    <source>
        <strain evidence="3">Stay&amp;Tobe</strain>
        <tissue evidence="3">Testes</tissue>
    </source>
</reference>
<evidence type="ECO:0008006" key="5">
    <source>
        <dbReference type="Google" id="ProtNLM"/>
    </source>
</evidence>
<accession>A0AAD8ENL5</accession>
<dbReference type="Pfam" id="PF03765">
    <property type="entry name" value="CRAL_TRIO_N"/>
    <property type="match status" value="1"/>
</dbReference>
<dbReference type="SMART" id="SM01100">
    <property type="entry name" value="CRAL_TRIO_N"/>
    <property type="match status" value="1"/>
</dbReference>
<evidence type="ECO:0000259" key="1">
    <source>
        <dbReference type="PROSITE" id="PS50191"/>
    </source>
</evidence>
<reference evidence="3" key="1">
    <citation type="journal article" date="2023" name="IScience">
        <title>Live-bearing cockroach genome reveals convergent evolutionary mechanisms linked to viviparity in insects and beyond.</title>
        <authorList>
            <person name="Fouks B."/>
            <person name="Harrison M.C."/>
            <person name="Mikhailova A.A."/>
            <person name="Marchal E."/>
            <person name="English S."/>
            <person name="Carruthers M."/>
            <person name="Jennings E.C."/>
            <person name="Chiamaka E.L."/>
            <person name="Frigard R.A."/>
            <person name="Pippel M."/>
            <person name="Attardo G.M."/>
            <person name="Benoit J.B."/>
            <person name="Bornberg-Bauer E."/>
            <person name="Tobe S.S."/>
        </authorList>
    </citation>
    <scope>NUCLEOTIDE SEQUENCE</scope>
    <source>
        <strain evidence="3">Stay&amp;Tobe</strain>
    </source>
</reference>
<dbReference type="InterPro" id="IPR051064">
    <property type="entry name" value="SEC14/CRAL-TRIO_domain"/>
</dbReference>
<comment type="caution">
    <text evidence="3">The sequence shown here is derived from an EMBL/GenBank/DDBJ whole genome shotgun (WGS) entry which is preliminary data.</text>
</comment>
<feature type="non-terminal residue" evidence="3">
    <location>
        <position position="1"/>
    </location>
</feature>
<organism evidence="3 4">
    <name type="scientific">Diploptera punctata</name>
    <name type="common">Pacific beetle cockroach</name>
    <dbReference type="NCBI Taxonomy" id="6984"/>
    <lineage>
        <taxon>Eukaryota</taxon>
        <taxon>Metazoa</taxon>
        <taxon>Ecdysozoa</taxon>
        <taxon>Arthropoda</taxon>
        <taxon>Hexapoda</taxon>
        <taxon>Insecta</taxon>
        <taxon>Pterygota</taxon>
        <taxon>Neoptera</taxon>
        <taxon>Polyneoptera</taxon>
        <taxon>Dictyoptera</taxon>
        <taxon>Blattodea</taxon>
        <taxon>Blaberoidea</taxon>
        <taxon>Blaberidae</taxon>
        <taxon>Diplopterinae</taxon>
        <taxon>Diploptera</taxon>
    </lineage>
</organism>
<dbReference type="Proteomes" id="UP001233999">
    <property type="component" value="Unassembled WGS sequence"/>
</dbReference>
<dbReference type="PANTHER" id="PTHR23324">
    <property type="entry name" value="SEC14 RELATED PROTEIN"/>
    <property type="match status" value="1"/>
</dbReference>
<dbReference type="AlphaFoldDB" id="A0AAD8ENL5"/>
<dbReference type="PROSITE" id="PS50866">
    <property type="entry name" value="GOLD"/>
    <property type="match status" value="1"/>
</dbReference>
<dbReference type="PROSITE" id="PS50191">
    <property type="entry name" value="CRAL_TRIO"/>
    <property type="match status" value="1"/>
</dbReference>
<protein>
    <recommendedName>
        <fullName evidence="5">SEC14-like protein 1</fullName>
    </recommendedName>
</protein>
<dbReference type="SUPFAM" id="SSF46938">
    <property type="entry name" value="CRAL/TRIO N-terminal domain"/>
    <property type="match status" value="1"/>
</dbReference>
<feature type="domain" description="CRAL-TRIO" evidence="1">
    <location>
        <begin position="49"/>
        <end position="225"/>
    </location>
</feature>
<gene>
    <name evidence="3" type="ORF">L9F63_012592</name>
</gene>
<dbReference type="InterPro" id="IPR036598">
    <property type="entry name" value="GOLD_dom_sf"/>
</dbReference>
<keyword evidence="4" id="KW-1185">Reference proteome</keyword>
<dbReference type="InterPro" id="IPR009038">
    <property type="entry name" value="GOLD_dom"/>
</dbReference>
<dbReference type="SUPFAM" id="SSF52087">
    <property type="entry name" value="CRAL/TRIO domain"/>
    <property type="match status" value="1"/>
</dbReference>